<name>A0A5B7HVT8_PORTR</name>
<evidence type="ECO:0000256" key="1">
    <source>
        <dbReference type="ARBA" id="ARBA00009275"/>
    </source>
</evidence>
<sequence length="80" mass="8920">MDIGANLTDEMYQGIYHGNKKHEADLSHVLKRAWEAGLNKMIITGTSLSDSKAALELAKTNVSGEYNTPQSPHYYKLQQP</sequence>
<dbReference type="PANTHER" id="PTHR10060">
    <property type="entry name" value="TATD FAMILY DEOXYRIBONUCLEASE"/>
    <property type="match status" value="1"/>
</dbReference>
<dbReference type="AlphaFoldDB" id="A0A5B7HVT8"/>
<dbReference type="EMBL" id="VSRR010041317">
    <property type="protein sequence ID" value="MPC75522.1"/>
    <property type="molecule type" value="Genomic_DNA"/>
</dbReference>
<dbReference type="InterPro" id="IPR032466">
    <property type="entry name" value="Metal_Hydrolase"/>
</dbReference>
<evidence type="ECO:0000313" key="3">
    <source>
        <dbReference type="EMBL" id="MPC75522.1"/>
    </source>
</evidence>
<keyword evidence="4" id="KW-1185">Reference proteome</keyword>
<comment type="similarity">
    <text evidence="1">Belongs to the metallo-dependent hydrolases superfamily. TatD-type hydrolase family.</text>
</comment>
<dbReference type="GO" id="GO:0008296">
    <property type="term" value="F:3'-5'-DNA exonuclease activity"/>
    <property type="evidence" value="ECO:0007669"/>
    <property type="project" value="TreeGrafter"/>
</dbReference>
<protein>
    <submittedName>
        <fullName evidence="3">Putative deoxyribonuclease TATDN1</fullName>
    </submittedName>
</protein>
<dbReference type="Gene3D" id="3.20.20.140">
    <property type="entry name" value="Metal-dependent hydrolases"/>
    <property type="match status" value="1"/>
</dbReference>
<reference evidence="3 4" key="1">
    <citation type="submission" date="2019-05" db="EMBL/GenBank/DDBJ databases">
        <title>Another draft genome of Portunus trituberculatus and its Hox gene families provides insights of decapod evolution.</title>
        <authorList>
            <person name="Jeong J.-H."/>
            <person name="Song I."/>
            <person name="Kim S."/>
            <person name="Choi T."/>
            <person name="Kim D."/>
            <person name="Ryu S."/>
            <person name="Kim W."/>
        </authorList>
    </citation>
    <scope>NUCLEOTIDE SEQUENCE [LARGE SCALE GENOMIC DNA]</scope>
    <source>
        <tissue evidence="3">Muscle</tissue>
    </source>
</reference>
<dbReference type="SUPFAM" id="SSF51556">
    <property type="entry name" value="Metallo-dependent hydrolases"/>
    <property type="match status" value="1"/>
</dbReference>
<comment type="caution">
    <text evidence="3">The sequence shown here is derived from an EMBL/GenBank/DDBJ whole genome shotgun (WGS) entry which is preliminary data.</text>
</comment>
<proteinExistence type="inferred from homology"/>
<evidence type="ECO:0000256" key="2">
    <source>
        <dbReference type="ARBA" id="ARBA00022801"/>
    </source>
</evidence>
<dbReference type="GO" id="GO:0005829">
    <property type="term" value="C:cytosol"/>
    <property type="evidence" value="ECO:0007669"/>
    <property type="project" value="TreeGrafter"/>
</dbReference>
<keyword evidence="2" id="KW-0378">Hydrolase</keyword>
<dbReference type="InterPro" id="IPR050891">
    <property type="entry name" value="TatD-type_Hydrolase"/>
</dbReference>
<gene>
    <name evidence="3" type="primary">Tatdn1</name>
    <name evidence="3" type="ORF">E2C01_069912</name>
</gene>
<evidence type="ECO:0000313" key="4">
    <source>
        <dbReference type="Proteomes" id="UP000324222"/>
    </source>
</evidence>
<dbReference type="PANTHER" id="PTHR10060:SF15">
    <property type="entry name" value="DEOXYRIBONUCLEASE TATDN1"/>
    <property type="match status" value="1"/>
</dbReference>
<dbReference type="Proteomes" id="UP000324222">
    <property type="component" value="Unassembled WGS sequence"/>
</dbReference>
<accession>A0A5B7HVT8</accession>
<organism evidence="3 4">
    <name type="scientific">Portunus trituberculatus</name>
    <name type="common">Swimming crab</name>
    <name type="synonym">Neptunus trituberculatus</name>
    <dbReference type="NCBI Taxonomy" id="210409"/>
    <lineage>
        <taxon>Eukaryota</taxon>
        <taxon>Metazoa</taxon>
        <taxon>Ecdysozoa</taxon>
        <taxon>Arthropoda</taxon>
        <taxon>Crustacea</taxon>
        <taxon>Multicrustacea</taxon>
        <taxon>Malacostraca</taxon>
        <taxon>Eumalacostraca</taxon>
        <taxon>Eucarida</taxon>
        <taxon>Decapoda</taxon>
        <taxon>Pleocyemata</taxon>
        <taxon>Brachyura</taxon>
        <taxon>Eubrachyura</taxon>
        <taxon>Portunoidea</taxon>
        <taxon>Portunidae</taxon>
        <taxon>Portuninae</taxon>
        <taxon>Portunus</taxon>
    </lineage>
</organism>